<evidence type="ECO:0000313" key="3">
    <source>
        <dbReference type="Proteomes" id="UP000487882"/>
    </source>
</evidence>
<dbReference type="CDD" id="cd00761">
    <property type="entry name" value="Glyco_tranf_GTA_type"/>
    <property type="match status" value="1"/>
</dbReference>
<dbReference type="PANTHER" id="PTHR43685">
    <property type="entry name" value="GLYCOSYLTRANSFERASE"/>
    <property type="match status" value="1"/>
</dbReference>
<dbReference type="SUPFAM" id="SSF53448">
    <property type="entry name" value="Nucleotide-diphospho-sugar transferases"/>
    <property type="match status" value="1"/>
</dbReference>
<accession>A0A7K1J5E0</accession>
<dbReference type="GO" id="GO:0016740">
    <property type="term" value="F:transferase activity"/>
    <property type="evidence" value="ECO:0007669"/>
    <property type="project" value="UniProtKB-KW"/>
</dbReference>
<reference evidence="2 3" key="1">
    <citation type="submission" date="2019-09" db="EMBL/GenBank/DDBJ databases">
        <title>Bifidobacterium canis sp. nov., isolated from the digestive tract of German Shepherd dog puppy.</title>
        <authorList>
            <person name="Bunesova V."/>
        </authorList>
    </citation>
    <scope>NUCLEOTIDE SEQUENCE [LARGE SCALE GENOMIC DNA]</scope>
    <source>
        <strain evidence="2 3">GSD1FS</strain>
    </source>
</reference>
<evidence type="ECO:0000313" key="2">
    <source>
        <dbReference type="EMBL" id="MUH59878.1"/>
    </source>
</evidence>
<organism evidence="2 3">
    <name type="scientific">Bifidobacterium canis</name>
    <dbReference type="NCBI Taxonomy" id="2610880"/>
    <lineage>
        <taxon>Bacteria</taxon>
        <taxon>Bacillati</taxon>
        <taxon>Actinomycetota</taxon>
        <taxon>Actinomycetes</taxon>
        <taxon>Bifidobacteriales</taxon>
        <taxon>Bifidobacteriaceae</taxon>
        <taxon>Bifidobacterium</taxon>
    </lineage>
</organism>
<dbReference type="RefSeq" id="WP_155588791.1">
    <property type="nucleotide sequence ID" value="NZ_WNLP01000005.1"/>
</dbReference>
<dbReference type="InterPro" id="IPR029044">
    <property type="entry name" value="Nucleotide-diphossugar_trans"/>
</dbReference>
<keyword evidence="3" id="KW-1185">Reference proteome</keyword>
<dbReference type="EMBL" id="WNLP01000005">
    <property type="protein sequence ID" value="MUH59878.1"/>
    <property type="molecule type" value="Genomic_DNA"/>
</dbReference>
<dbReference type="InterPro" id="IPR001173">
    <property type="entry name" value="Glyco_trans_2-like"/>
</dbReference>
<sequence length="336" mass="38054">MQSSSAIPTFSVVIPVHNVETYLPRLFTTLRNQNLEQTEIIFVDDGSTDRSPQLLDEVANEEHFVVLHQNNQGVATARNNAVAHANGDYLCFIDPDDNVSDGYFATLRETAARTHADLLLTDWWKMKDDGIERKEISMLSDADNLDAHAVLNTILHTDTIIGSLWAKAFARHLFTNNPFPPQRTCSDFVPCVTAIANARTVAYASGIHYEYTSSRPDSLQNSQSEQDVRDSVLVHQQFSHLLQEKFPDLMPSAELDMLGSRMQACIHTCRSAKISPKRRKHVFYEYQRGLFSHIPQVWHEHMGSRKDRVLYTIISLGYVPAQAALKTRAHIARARH</sequence>
<comment type="caution">
    <text evidence="2">The sequence shown here is derived from an EMBL/GenBank/DDBJ whole genome shotgun (WGS) entry which is preliminary data.</text>
</comment>
<dbReference type="PANTHER" id="PTHR43685:SF2">
    <property type="entry name" value="GLYCOSYLTRANSFERASE 2-LIKE DOMAIN-CONTAINING PROTEIN"/>
    <property type="match status" value="1"/>
</dbReference>
<feature type="domain" description="Glycosyltransferase 2-like" evidence="1">
    <location>
        <begin position="11"/>
        <end position="134"/>
    </location>
</feature>
<dbReference type="Proteomes" id="UP000487882">
    <property type="component" value="Unassembled WGS sequence"/>
</dbReference>
<dbReference type="AlphaFoldDB" id="A0A7K1J5E0"/>
<proteinExistence type="predicted"/>
<dbReference type="Pfam" id="PF00535">
    <property type="entry name" value="Glycos_transf_2"/>
    <property type="match status" value="1"/>
</dbReference>
<dbReference type="Gene3D" id="3.90.550.10">
    <property type="entry name" value="Spore Coat Polysaccharide Biosynthesis Protein SpsA, Chain A"/>
    <property type="match status" value="1"/>
</dbReference>
<keyword evidence="2" id="KW-0808">Transferase</keyword>
<name>A0A7K1J5E0_9BIFI</name>
<gene>
    <name evidence="2" type="ORF">GSD1FS_1221</name>
</gene>
<protein>
    <submittedName>
        <fullName evidence="2">Glycosyl transferase family 2</fullName>
    </submittedName>
</protein>
<evidence type="ECO:0000259" key="1">
    <source>
        <dbReference type="Pfam" id="PF00535"/>
    </source>
</evidence>
<dbReference type="InterPro" id="IPR050834">
    <property type="entry name" value="Glycosyltransf_2"/>
</dbReference>